<evidence type="ECO:0000313" key="8">
    <source>
        <dbReference type="Proteomes" id="UP000197394"/>
    </source>
</evidence>
<gene>
    <name evidence="3" type="ORF">A7M90_00930</name>
    <name evidence="5" type="ORF">C5U34_03130</name>
    <name evidence="4" type="ORF">CBE85_05070</name>
    <name evidence="2" type="ORF">G3N53_02075</name>
    <name evidence="6" type="ORF">J6E47_17310</name>
</gene>
<keyword evidence="1" id="KW-0812">Transmembrane</keyword>
<reference evidence="5 9" key="3">
    <citation type="journal article" date="2018" name="J. Antimicrob. Chemother.">
        <title>Phylogenomics of colistin-susceptible and resistant XDR Acinetobacter baumannii.</title>
        <authorList>
            <person name="Mustapha M."/>
            <person name="Li B."/>
            <person name="Pacey M.P."/>
            <person name="Mettus R.T."/>
            <person name="McElheny C.L."/>
            <person name="Ernst R.K."/>
            <person name="Cooper V.S."/>
            <person name="Doi Y."/>
        </authorList>
    </citation>
    <scope>NUCLEOTIDE SEQUENCE [LARGE SCALE GENOMIC DNA]</scope>
    <source>
        <strain evidence="5 9">R20</strain>
    </source>
</reference>
<keyword evidence="1" id="KW-1133">Transmembrane helix</keyword>
<dbReference type="RefSeq" id="WP_045544589.1">
    <property type="nucleotide sequence ID" value="NZ_AP014649.1"/>
</dbReference>
<dbReference type="EMBL" id="PUDN01000007">
    <property type="protein sequence ID" value="PQH55064.1"/>
    <property type="molecule type" value="Genomic_DNA"/>
</dbReference>
<dbReference type="Proteomes" id="UP000197394">
    <property type="component" value="Unassembled WGS sequence"/>
</dbReference>
<evidence type="ECO:0000313" key="6">
    <source>
        <dbReference type="EMBL" id="QTK43119.1"/>
    </source>
</evidence>
<dbReference type="EMBL" id="LYKI01000001">
    <property type="protein sequence ID" value="OIG75798.1"/>
    <property type="molecule type" value="Genomic_DNA"/>
</dbReference>
<reference evidence="3 7" key="1">
    <citation type="submission" date="2016-05" db="EMBL/GenBank/DDBJ databases">
        <title>The evolution of Acinetobacter baumannii in vivo.</title>
        <authorList>
            <person name="Hua X."/>
            <person name="Yu Y."/>
        </authorList>
    </citation>
    <scope>NUCLEOTIDE SEQUENCE [LARGE SCALE GENOMIC DNA]</scope>
    <source>
        <strain evidence="3 7">XH647</strain>
    </source>
</reference>
<evidence type="ECO:0000313" key="5">
    <source>
        <dbReference type="EMBL" id="PQH55064.1"/>
    </source>
</evidence>
<keyword evidence="1" id="KW-0472">Membrane</keyword>
<dbReference type="Proteomes" id="UP000239276">
    <property type="component" value="Unassembled WGS sequence"/>
</dbReference>
<dbReference type="EMBL" id="CP072270">
    <property type="protein sequence ID" value="QTK43119.1"/>
    <property type="molecule type" value="Genomic_DNA"/>
</dbReference>
<evidence type="ECO:0000313" key="4">
    <source>
        <dbReference type="EMBL" id="OWK67665.1"/>
    </source>
</evidence>
<evidence type="ECO:0000313" key="2">
    <source>
        <dbReference type="EMBL" id="NDW39843.1"/>
    </source>
</evidence>
<evidence type="ECO:0000256" key="1">
    <source>
        <dbReference type="SAM" id="Phobius"/>
    </source>
</evidence>
<evidence type="ECO:0000313" key="9">
    <source>
        <dbReference type="Proteomes" id="UP000239276"/>
    </source>
</evidence>
<proteinExistence type="predicted"/>
<evidence type="ECO:0008006" key="11">
    <source>
        <dbReference type="Google" id="ProtNLM"/>
    </source>
</evidence>
<dbReference type="EMBL" id="NGKM01000003">
    <property type="protein sequence ID" value="OWK67665.1"/>
    <property type="molecule type" value="Genomic_DNA"/>
</dbReference>
<sequence length="198" mass="22727">MSVKNQYSKIIKIGLYIFITLAILVLVTFIWFKPIRVIFAHHLSLLHCDGQVCVDDPKTQPLAKTLYNQALKETQNKVGAFHQQPTMVFCSTPQCANTFGMEKAAAKAVGNLGLLVVPRGWKDFYITHELIHHRQAEEWGNIAMLTKPKWLVEGMAYSLSDDPRPTLSVPFQQWRAQFKLWHQQNPDSNIWHATEKVK</sequence>
<evidence type="ECO:0000313" key="7">
    <source>
        <dbReference type="Proteomes" id="UP000179937"/>
    </source>
</evidence>
<dbReference type="Proteomes" id="UP000470018">
    <property type="component" value="Unassembled WGS sequence"/>
</dbReference>
<dbReference type="Proteomes" id="UP000664966">
    <property type="component" value="Chromosome"/>
</dbReference>
<reference evidence="2 10" key="4">
    <citation type="submission" date="2020-02" db="EMBL/GenBank/DDBJ databases">
        <title>Whole genome shot-gun sequencing of clinical Carbapenem resistant A. baumannii.</title>
        <authorList>
            <person name="Veeraraghavan B."/>
            <person name="Mathur P."/>
            <person name="Vijayakumar S."/>
            <person name="Vasudevan K."/>
            <person name="Lincy M."/>
            <person name="Kirubananthan A."/>
        </authorList>
    </citation>
    <scope>NUCLEOTIDE SEQUENCE [LARGE SCALE GENOMIC DNA]</scope>
    <source>
        <strain evidence="2 10">SP816</strain>
    </source>
</reference>
<evidence type="ECO:0000313" key="10">
    <source>
        <dbReference type="Proteomes" id="UP000470018"/>
    </source>
</evidence>
<organism evidence="3 7">
    <name type="scientific">Acinetobacter baumannii</name>
    <dbReference type="NCBI Taxonomy" id="470"/>
    <lineage>
        <taxon>Bacteria</taxon>
        <taxon>Pseudomonadati</taxon>
        <taxon>Pseudomonadota</taxon>
        <taxon>Gammaproteobacteria</taxon>
        <taxon>Moraxellales</taxon>
        <taxon>Moraxellaceae</taxon>
        <taxon>Acinetobacter</taxon>
        <taxon>Acinetobacter calcoaceticus/baumannii complex</taxon>
    </lineage>
</organism>
<dbReference type="AlphaFoldDB" id="A0A1S2G4D4"/>
<dbReference type="EMBL" id="JAAGTY010000002">
    <property type="protein sequence ID" value="NDW39843.1"/>
    <property type="molecule type" value="Genomic_DNA"/>
</dbReference>
<feature type="transmembrane region" description="Helical" evidence="1">
    <location>
        <begin position="12"/>
        <end position="32"/>
    </location>
</feature>
<evidence type="ECO:0000313" key="3">
    <source>
        <dbReference type="EMBL" id="OIG75798.1"/>
    </source>
</evidence>
<dbReference type="Proteomes" id="UP000179937">
    <property type="component" value="Unassembled WGS sequence"/>
</dbReference>
<protein>
    <recommendedName>
        <fullName evidence="11">Transmembrane protein</fullName>
    </recommendedName>
</protein>
<reference evidence="4 8" key="2">
    <citation type="submission" date="2017-05" db="EMBL/GenBank/DDBJ databases">
        <title>Draft genome sequence of MDR A. baumannii AB360.</title>
        <authorList>
            <person name="Wareham D.W."/>
            <person name="Bean D.C."/>
        </authorList>
    </citation>
    <scope>NUCLEOTIDE SEQUENCE [LARGE SCALE GENOMIC DNA]</scope>
    <source>
        <strain evidence="4 8">AB360</strain>
    </source>
</reference>
<accession>A0A1S2G4D4</accession>
<reference evidence="6" key="5">
    <citation type="submission" date="2021-03" db="EMBL/GenBank/DDBJ databases">
        <title>Complete genome sequencing of Acinetobacter baumannii.</title>
        <authorList>
            <person name="Yadav B."/>
            <person name="Makwana N."/>
            <person name="Kharat A.S."/>
            <person name="Veeraraghavan B."/>
            <person name="Vijayakumar S."/>
            <person name="Priya M."/>
        </authorList>
    </citation>
    <scope>NUCLEOTIDE SEQUENCE</scope>
    <source>
        <strain evidence="6">KSK6</strain>
    </source>
</reference>
<name>A0A1S2G4D4_ACIBA</name>